<protein>
    <submittedName>
        <fullName evidence="5">Winged helix-turn-helix transcriptional regulator</fullName>
    </submittedName>
</protein>
<evidence type="ECO:0000256" key="1">
    <source>
        <dbReference type="ARBA" id="ARBA00023015"/>
    </source>
</evidence>
<evidence type="ECO:0000256" key="3">
    <source>
        <dbReference type="ARBA" id="ARBA00023163"/>
    </source>
</evidence>
<proteinExistence type="predicted"/>
<reference evidence="6" key="1">
    <citation type="journal article" date="2019" name="Int. J. Syst. Evol. Microbiol.">
        <title>The Global Catalogue of Microorganisms (GCM) 10K type strain sequencing project: providing services to taxonomists for standard genome sequencing and annotation.</title>
        <authorList>
            <consortium name="The Broad Institute Genomics Platform"/>
            <consortium name="The Broad Institute Genome Sequencing Center for Infectious Disease"/>
            <person name="Wu L."/>
            <person name="Ma J."/>
        </authorList>
    </citation>
    <scope>NUCLEOTIDE SEQUENCE [LARGE SCALE GENOMIC DNA]</scope>
    <source>
        <strain evidence="6">CECT 7649</strain>
    </source>
</reference>
<keyword evidence="3" id="KW-0804">Transcription</keyword>
<dbReference type="PANTHER" id="PTHR33204">
    <property type="entry name" value="TRANSCRIPTIONAL REGULATOR, MARR FAMILY"/>
    <property type="match status" value="1"/>
</dbReference>
<dbReference type="RefSeq" id="WP_380827301.1">
    <property type="nucleotide sequence ID" value="NZ_JBHTCG010000009.1"/>
</dbReference>
<dbReference type="InterPro" id="IPR036390">
    <property type="entry name" value="WH_DNA-bd_sf"/>
</dbReference>
<gene>
    <name evidence="5" type="ORF">ACFQSB_16080</name>
</gene>
<evidence type="ECO:0000313" key="5">
    <source>
        <dbReference type="EMBL" id="MFC7383740.1"/>
    </source>
</evidence>
<dbReference type="InterPro" id="IPR036388">
    <property type="entry name" value="WH-like_DNA-bd_sf"/>
</dbReference>
<keyword evidence="6" id="KW-1185">Reference proteome</keyword>
<feature type="domain" description="HTH hxlR-type" evidence="4">
    <location>
        <begin position="11"/>
        <end position="110"/>
    </location>
</feature>
<dbReference type="Gene3D" id="1.10.10.10">
    <property type="entry name" value="Winged helix-like DNA-binding domain superfamily/Winged helix DNA-binding domain"/>
    <property type="match status" value="1"/>
</dbReference>
<evidence type="ECO:0000256" key="2">
    <source>
        <dbReference type="ARBA" id="ARBA00023125"/>
    </source>
</evidence>
<dbReference type="SUPFAM" id="SSF46785">
    <property type="entry name" value="Winged helix' DNA-binding domain"/>
    <property type="match status" value="1"/>
</dbReference>
<sequence>MDADGADHVVCDHLFHVFALLGKRWNGLIIGALLGGPARFSELERGISGIGGPMLSRRLVELAEVGLVERHVETGPPVEVSYQLTPAGEGLRPSVEELRRWGERFCGSPPPPACS</sequence>
<keyword evidence="1" id="KW-0805">Transcription regulation</keyword>
<keyword evidence="2" id="KW-0238">DNA-binding</keyword>
<evidence type="ECO:0000313" key="6">
    <source>
        <dbReference type="Proteomes" id="UP001596496"/>
    </source>
</evidence>
<organism evidence="5 6">
    <name type="scientific">Sphaerisporangium rhizosphaerae</name>
    <dbReference type="NCBI Taxonomy" id="2269375"/>
    <lineage>
        <taxon>Bacteria</taxon>
        <taxon>Bacillati</taxon>
        <taxon>Actinomycetota</taxon>
        <taxon>Actinomycetes</taxon>
        <taxon>Streptosporangiales</taxon>
        <taxon>Streptosporangiaceae</taxon>
        <taxon>Sphaerisporangium</taxon>
    </lineage>
</organism>
<comment type="caution">
    <text evidence="5">The sequence shown here is derived from an EMBL/GenBank/DDBJ whole genome shotgun (WGS) entry which is preliminary data.</text>
</comment>
<accession>A0ABW2P6D8</accession>
<name>A0ABW2P6D8_9ACTN</name>
<dbReference type="InterPro" id="IPR011991">
    <property type="entry name" value="ArsR-like_HTH"/>
</dbReference>
<dbReference type="CDD" id="cd00090">
    <property type="entry name" value="HTH_ARSR"/>
    <property type="match status" value="1"/>
</dbReference>
<evidence type="ECO:0000259" key="4">
    <source>
        <dbReference type="PROSITE" id="PS51118"/>
    </source>
</evidence>
<dbReference type="PANTHER" id="PTHR33204:SF37">
    <property type="entry name" value="HTH-TYPE TRANSCRIPTIONAL REGULATOR YODB"/>
    <property type="match status" value="1"/>
</dbReference>
<dbReference type="EMBL" id="JBHTCG010000009">
    <property type="protein sequence ID" value="MFC7383740.1"/>
    <property type="molecule type" value="Genomic_DNA"/>
</dbReference>
<dbReference type="Proteomes" id="UP001596496">
    <property type="component" value="Unassembled WGS sequence"/>
</dbReference>
<dbReference type="PROSITE" id="PS51118">
    <property type="entry name" value="HTH_HXLR"/>
    <property type="match status" value="1"/>
</dbReference>
<dbReference type="Pfam" id="PF01638">
    <property type="entry name" value="HxlR"/>
    <property type="match status" value="1"/>
</dbReference>
<dbReference type="InterPro" id="IPR002577">
    <property type="entry name" value="HTH_HxlR"/>
</dbReference>